<feature type="non-terminal residue" evidence="1">
    <location>
        <position position="142"/>
    </location>
</feature>
<dbReference type="AlphaFoldDB" id="A0A1Y2CLB5"/>
<dbReference type="OrthoDB" id="4951845at2759"/>
<dbReference type="InterPro" id="IPR036282">
    <property type="entry name" value="Glutathione-S-Trfase_C_sf"/>
</dbReference>
<proteinExistence type="predicted"/>
<dbReference type="EMBL" id="MCGO01000013">
    <property type="protein sequence ID" value="ORY47819.1"/>
    <property type="molecule type" value="Genomic_DNA"/>
</dbReference>
<sequence length="142" mass="16571">MMDQGLGDSDPEWAVWLDIIVDDIQKRVVPGPNRDYFVSDAKWGPDGLKKMLARKEEQDLLTRVKANVLPLIASLKNRPGEFLQGEEPGFVDYVVFGRYAMCRNNNPKLAKEIWEDQGKEIAEWVERLLQRYPSIRQYLRNY</sequence>
<protein>
    <recommendedName>
        <fullName evidence="3">GST C-terminal domain-containing protein</fullName>
    </recommendedName>
</protein>
<dbReference type="STRING" id="329046.A0A1Y2CLB5"/>
<dbReference type="Proteomes" id="UP000193642">
    <property type="component" value="Unassembled WGS sequence"/>
</dbReference>
<evidence type="ECO:0000313" key="1">
    <source>
        <dbReference type="EMBL" id="ORY47819.1"/>
    </source>
</evidence>
<evidence type="ECO:0000313" key="2">
    <source>
        <dbReference type="Proteomes" id="UP000193642"/>
    </source>
</evidence>
<dbReference type="SUPFAM" id="SSF47616">
    <property type="entry name" value="GST C-terminal domain-like"/>
    <property type="match status" value="1"/>
</dbReference>
<evidence type="ECO:0008006" key="3">
    <source>
        <dbReference type="Google" id="ProtNLM"/>
    </source>
</evidence>
<gene>
    <name evidence="1" type="ORF">BCR33DRAFT_714876</name>
</gene>
<reference evidence="1 2" key="1">
    <citation type="submission" date="2016-07" db="EMBL/GenBank/DDBJ databases">
        <title>Pervasive Adenine N6-methylation of Active Genes in Fungi.</title>
        <authorList>
            <consortium name="DOE Joint Genome Institute"/>
            <person name="Mondo S.J."/>
            <person name="Dannebaum R.O."/>
            <person name="Kuo R.C."/>
            <person name="Labutti K."/>
            <person name="Haridas S."/>
            <person name="Kuo A."/>
            <person name="Salamov A."/>
            <person name="Ahrendt S.R."/>
            <person name="Lipzen A."/>
            <person name="Sullivan W."/>
            <person name="Andreopoulos W.B."/>
            <person name="Clum A."/>
            <person name="Lindquist E."/>
            <person name="Daum C."/>
            <person name="Ramamoorthy G.K."/>
            <person name="Gryganskyi A."/>
            <person name="Culley D."/>
            <person name="Magnuson J.K."/>
            <person name="James T.Y."/>
            <person name="O'Malley M.A."/>
            <person name="Stajich J.E."/>
            <person name="Spatafora J.W."/>
            <person name="Visel A."/>
            <person name="Grigoriev I.V."/>
        </authorList>
    </citation>
    <scope>NUCLEOTIDE SEQUENCE [LARGE SCALE GENOMIC DNA]</scope>
    <source>
        <strain evidence="1 2">JEL800</strain>
    </source>
</reference>
<keyword evidence="2" id="KW-1185">Reference proteome</keyword>
<comment type="caution">
    <text evidence="1">The sequence shown here is derived from an EMBL/GenBank/DDBJ whole genome shotgun (WGS) entry which is preliminary data.</text>
</comment>
<organism evidence="1 2">
    <name type="scientific">Rhizoclosmatium globosum</name>
    <dbReference type="NCBI Taxonomy" id="329046"/>
    <lineage>
        <taxon>Eukaryota</taxon>
        <taxon>Fungi</taxon>
        <taxon>Fungi incertae sedis</taxon>
        <taxon>Chytridiomycota</taxon>
        <taxon>Chytridiomycota incertae sedis</taxon>
        <taxon>Chytridiomycetes</taxon>
        <taxon>Chytridiales</taxon>
        <taxon>Chytriomycetaceae</taxon>
        <taxon>Rhizoclosmatium</taxon>
    </lineage>
</organism>
<accession>A0A1Y2CLB5</accession>
<name>A0A1Y2CLB5_9FUNG</name>
<dbReference type="Gene3D" id="1.20.1050.10">
    <property type="match status" value="1"/>
</dbReference>